<evidence type="ECO:0000256" key="2">
    <source>
        <dbReference type="ARBA" id="ARBA00009695"/>
    </source>
</evidence>
<organism evidence="8 9">
    <name type="scientific">Chryseolinea serpens</name>
    <dbReference type="NCBI Taxonomy" id="947013"/>
    <lineage>
        <taxon>Bacteria</taxon>
        <taxon>Pseudomonadati</taxon>
        <taxon>Bacteroidota</taxon>
        <taxon>Cytophagia</taxon>
        <taxon>Cytophagales</taxon>
        <taxon>Fulvivirgaceae</taxon>
        <taxon>Chryseolinea</taxon>
    </lineage>
</organism>
<dbReference type="GO" id="GO:0006282">
    <property type="term" value="P:regulation of DNA repair"/>
    <property type="evidence" value="ECO:0007669"/>
    <property type="project" value="UniProtKB-UniRule"/>
</dbReference>
<dbReference type="AlphaFoldDB" id="A0A1M5XJV8"/>
<comment type="subcellular location">
    <subcellularLocation>
        <location evidence="1 5">Cytoplasm</location>
    </subcellularLocation>
</comment>
<dbReference type="GO" id="GO:0005737">
    <property type="term" value="C:cytoplasm"/>
    <property type="evidence" value="ECO:0007669"/>
    <property type="project" value="UniProtKB-SubCell"/>
</dbReference>
<protein>
    <recommendedName>
        <fullName evidence="3 5">Regulatory protein RecX</fullName>
    </recommendedName>
</protein>
<dbReference type="InterPro" id="IPR003783">
    <property type="entry name" value="Regulatory_RecX"/>
</dbReference>
<evidence type="ECO:0000313" key="8">
    <source>
        <dbReference type="EMBL" id="SHI00100.1"/>
    </source>
</evidence>
<evidence type="ECO:0000256" key="1">
    <source>
        <dbReference type="ARBA" id="ARBA00004496"/>
    </source>
</evidence>
<feature type="domain" description="RecX second three-helical" evidence="6">
    <location>
        <begin position="59"/>
        <end position="98"/>
    </location>
</feature>
<dbReference type="OrthoDB" id="1523826at2"/>
<reference evidence="8 9" key="1">
    <citation type="submission" date="2016-11" db="EMBL/GenBank/DDBJ databases">
        <authorList>
            <person name="Jaros S."/>
            <person name="Januszkiewicz K."/>
            <person name="Wedrychowicz H."/>
        </authorList>
    </citation>
    <scope>NUCLEOTIDE SEQUENCE [LARGE SCALE GENOMIC DNA]</scope>
    <source>
        <strain evidence="8 9">DSM 24574</strain>
    </source>
</reference>
<evidence type="ECO:0000256" key="4">
    <source>
        <dbReference type="ARBA" id="ARBA00022490"/>
    </source>
</evidence>
<dbReference type="InterPro" id="IPR053924">
    <property type="entry name" value="RecX_HTH_2nd"/>
</dbReference>
<dbReference type="Pfam" id="PF02631">
    <property type="entry name" value="RecX_HTH2"/>
    <property type="match status" value="1"/>
</dbReference>
<dbReference type="Pfam" id="PF21981">
    <property type="entry name" value="RecX_HTH3"/>
    <property type="match status" value="1"/>
</dbReference>
<accession>A0A1M5XJV8</accession>
<dbReference type="PANTHER" id="PTHR33602">
    <property type="entry name" value="REGULATORY PROTEIN RECX FAMILY PROTEIN"/>
    <property type="match status" value="1"/>
</dbReference>
<keyword evidence="9" id="KW-1185">Reference proteome</keyword>
<keyword evidence="4 5" id="KW-0963">Cytoplasm</keyword>
<dbReference type="RefSeq" id="WP_073143160.1">
    <property type="nucleotide sequence ID" value="NZ_FQWQ01000006.1"/>
</dbReference>
<evidence type="ECO:0000313" key="9">
    <source>
        <dbReference type="Proteomes" id="UP000184212"/>
    </source>
</evidence>
<evidence type="ECO:0000259" key="6">
    <source>
        <dbReference type="Pfam" id="PF02631"/>
    </source>
</evidence>
<feature type="domain" description="RecX third three-helical" evidence="7">
    <location>
        <begin position="107"/>
        <end position="153"/>
    </location>
</feature>
<sequence>MQKPVKRLSVAEARQKIYHYCAYQERSHQEVKDKLYGYGLYGNEVDELLSHLITEGYLNEERFAKAFAGGKFRMKQWGRIKIVHELEARGLTQNCIKSGLKEIDDAEYETTLRALVEKKSAALDEDNAFVKRDKVAQYIIQKGYEPELVWRFVKQLVKDKP</sequence>
<name>A0A1M5XJV8_9BACT</name>
<dbReference type="PANTHER" id="PTHR33602:SF1">
    <property type="entry name" value="REGULATORY PROTEIN RECX FAMILY PROTEIN"/>
    <property type="match status" value="1"/>
</dbReference>
<comment type="function">
    <text evidence="5">Modulates RecA activity.</text>
</comment>
<dbReference type="InterPro" id="IPR036388">
    <property type="entry name" value="WH-like_DNA-bd_sf"/>
</dbReference>
<dbReference type="HAMAP" id="MF_01114">
    <property type="entry name" value="RecX"/>
    <property type="match status" value="1"/>
</dbReference>
<evidence type="ECO:0000256" key="5">
    <source>
        <dbReference type="HAMAP-Rule" id="MF_01114"/>
    </source>
</evidence>
<evidence type="ECO:0000259" key="7">
    <source>
        <dbReference type="Pfam" id="PF21981"/>
    </source>
</evidence>
<dbReference type="Gene3D" id="1.10.10.10">
    <property type="entry name" value="Winged helix-like DNA-binding domain superfamily/Winged helix DNA-binding domain"/>
    <property type="match status" value="2"/>
</dbReference>
<dbReference type="STRING" id="947013.SAMN04488109_6651"/>
<dbReference type="Proteomes" id="UP000184212">
    <property type="component" value="Unassembled WGS sequence"/>
</dbReference>
<dbReference type="EMBL" id="FQWQ01000006">
    <property type="protein sequence ID" value="SHI00100.1"/>
    <property type="molecule type" value="Genomic_DNA"/>
</dbReference>
<comment type="similarity">
    <text evidence="2 5">Belongs to the RecX family.</text>
</comment>
<evidence type="ECO:0000256" key="3">
    <source>
        <dbReference type="ARBA" id="ARBA00018111"/>
    </source>
</evidence>
<gene>
    <name evidence="5" type="primary">recX</name>
    <name evidence="8" type="ORF">SAMN04488109_6651</name>
</gene>
<dbReference type="InterPro" id="IPR053925">
    <property type="entry name" value="RecX_HTH_3rd"/>
</dbReference>
<proteinExistence type="inferred from homology"/>